<keyword evidence="4" id="KW-1185">Reference proteome</keyword>
<evidence type="ECO:0000313" key="3">
    <source>
        <dbReference type="EMBL" id="MBC9784949.1"/>
    </source>
</evidence>
<keyword evidence="2" id="KW-0472">Membrane</keyword>
<dbReference type="EMBL" id="JACVHF010000009">
    <property type="protein sequence ID" value="MBC9784949.1"/>
    <property type="molecule type" value="Genomic_DNA"/>
</dbReference>
<feature type="region of interest" description="Disordered" evidence="1">
    <location>
        <begin position="172"/>
        <end position="211"/>
    </location>
</feature>
<evidence type="ECO:0008006" key="5">
    <source>
        <dbReference type="Google" id="ProtNLM"/>
    </source>
</evidence>
<dbReference type="Proteomes" id="UP000617402">
    <property type="component" value="Unassembled WGS sequence"/>
</dbReference>
<keyword evidence="2" id="KW-0812">Transmembrane</keyword>
<evidence type="ECO:0000313" key="4">
    <source>
        <dbReference type="Proteomes" id="UP000617402"/>
    </source>
</evidence>
<feature type="compositionally biased region" description="Polar residues" evidence="1">
    <location>
        <begin position="178"/>
        <end position="211"/>
    </location>
</feature>
<accession>A0ABR7T2F3</accession>
<comment type="caution">
    <text evidence="3">The sequence shown here is derived from an EMBL/GenBank/DDBJ whole genome shotgun (WGS) entry which is preliminary data.</text>
</comment>
<name>A0ABR7T2F3_HELCL</name>
<proteinExistence type="predicted"/>
<sequence>MALEKPDWLKNLPKNLPEIRQYINDPKNRTVVLGACGVIILLMAVLFYRTHSMKSGKETPEGLTEQERQNAKTLDFLPEKERTIDASSENGDDEKRPRDPFASAMVLKGVIVGGGGSNQAIIEINKTVFVVSPGTKIGDTWTVEDIWQDGVLLQSANKELKLNFTGRQISAVEHKESSSANDGKSQTDKNSTAGKSDKSASGNEKTQGGDR</sequence>
<feature type="region of interest" description="Disordered" evidence="1">
    <location>
        <begin position="55"/>
        <end position="99"/>
    </location>
</feature>
<organism evidence="3 4">
    <name type="scientific">Heliobacterium chlorum</name>
    <dbReference type="NCBI Taxonomy" id="2698"/>
    <lineage>
        <taxon>Bacteria</taxon>
        <taxon>Bacillati</taxon>
        <taxon>Bacillota</taxon>
        <taxon>Clostridia</taxon>
        <taxon>Eubacteriales</taxon>
        <taxon>Heliobacteriaceae</taxon>
        <taxon>Heliobacterium</taxon>
    </lineage>
</organism>
<keyword evidence="2" id="KW-1133">Transmembrane helix</keyword>
<feature type="transmembrane region" description="Helical" evidence="2">
    <location>
        <begin position="30"/>
        <end position="48"/>
    </location>
</feature>
<evidence type="ECO:0000256" key="1">
    <source>
        <dbReference type="SAM" id="MobiDB-lite"/>
    </source>
</evidence>
<reference evidence="3 4" key="1">
    <citation type="submission" date="2020-07" db="EMBL/GenBank/DDBJ databases">
        <title>Draft whole-genome sequence of Heliobacterium chlorum DSM 3682, type strain.</title>
        <authorList>
            <person name="Kyndt J.A."/>
            <person name="Meyer T.E."/>
            <person name="Imhoff J.F."/>
        </authorList>
    </citation>
    <scope>NUCLEOTIDE SEQUENCE [LARGE SCALE GENOMIC DNA]</scope>
    <source>
        <strain evidence="3 4">DSM 3682</strain>
    </source>
</reference>
<protein>
    <recommendedName>
        <fullName evidence="5">Type II secretion system protein GspC N-terminal domain-containing protein</fullName>
    </recommendedName>
</protein>
<feature type="compositionally biased region" description="Basic and acidic residues" evidence="1">
    <location>
        <begin position="55"/>
        <end position="70"/>
    </location>
</feature>
<gene>
    <name evidence="3" type="ORF">H1S01_10545</name>
</gene>
<evidence type="ECO:0000256" key="2">
    <source>
        <dbReference type="SAM" id="Phobius"/>
    </source>
</evidence>
<dbReference type="RefSeq" id="WP_188040360.1">
    <property type="nucleotide sequence ID" value="NZ_JACVHF010000009.1"/>
</dbReference>